<dbReference type="AlphaFoldDB" id="A0A8B8BZ13"/>
<proteinExistence type="predicted"/>
<dbReference type="GeneID" id="111114081"/>
<gene>
    <name evidence="4" type="primary">LOC111114081</name>
</gene>
<dbReference type="KEGG" id="cvn:111114081"/>
<accession>A0A8B8BZ13</accession>
<evidence type="ECO:0000256" key="1">
    <source>
        <dbReference type="SAM" id="MobiDB-lite"/>
    </source>
</evidence>
<keyword evidence="2" id="KW-0472">Membrane</keyword>
<feature type="compositionally biased region" description="Low complexity" evidence="1">
    <location>
        <begin position="97"/>
        <end position="108"/>
    </location>
</feature>
<reference evidence="4" key="1">
    <citation type="submission" date="2025-08" db="UniProtKB">
        <authorList>
            <consortium name="RefSeq"/>
        </authorList>
    </citation>
    <scope>IDENTIFICATION</scope>
    <source>
        <tissue evidence="4">Whole sample</tissue>
    </source>
</reference>
<keyword evidence="3" id="KW-1185">Reference proteome</keyword>
<dbReference type="OrthoDB" id="10619557at2759"/>
<sequence>MSVREISYIASNSPSAAKPSESAEMNVSLQQTPVSCSCSCNTRSSAPHRMTTCVKRWATVLVSAIVLMTFLTVAFVMFAVLNAQGKPSTNSDIRPNFPTSTMPSSTFSVNQGSNDSSVALTTSSDIQ</sequence>
<organism evidence="3 4">
    <name type="scientific">Crassostrea virginica</name>
    <name type="common">Eastern oyster</name>
    <dbReference type="NCBI Taxonomy" id="6565"/>
    <lineage>
        <taxon>Eukaryota</taxon>
        <taxon>Metazoa</taxon>
        <taxon>Spiralia</taxon>
        <taxon>Lophotrochozoa</taxon>
        <taxon>Mollusca</taxon>
        <taxon>Bivalvia</taxon>
        <taxon>Autobranchia</taxon>
        <taxon>Pteriomorphia</taxon>
        <taxon>Ostreida</taxon>
        <taxon>Ostreoidea</taxon>
        <taxon>Ostreidae</taxon>
        <taxon>Crassostrea</taxon>
    </lineage>
</organism>
<keyword evidence="2" id="KW-1133">Transmembrane helix</keyword>
<keyword evidence="2" id="KW-0812">Transmembrane</keyword>
<feature type="compositionally biased region" description="Polar residues" evidence="1">
    <location>
        <begin position="109"/>
        <end position="127"/>
    </location>
</feature>
<dbReference type="Proteomes" id="UP000694844">
    <property type="component" value="Chromosome 9"/>
</dbReference>
<evidence type="ECO:0000256" key="2">
    <source>
        <dbReference type="SAM" id="Phobius"/>
    </source>
</evidence>
<dbReference type="RefSeq" id="XP_022308076.1">
    <property type="nucleotide sequence ID" value="XM_022452368.1"/>
</dbReference>
<feature type="region of interest" description="Disordered" evidence="1">
    <location>
        <begin position="85"/>
        <end position="127"/>
    </location>
</feature>
<feature type="transmembrane region" description="Helical" evidence="2">
    <location>
        <begin position="57"/>
        <end position="81"/>
    </location>
</feature>
<name>A0A8B8BZ13_CRAVI</name>
<evidence type="ECO:0000313" key="4">
    <source>
        <dbReference type="RefSeq" id="XP_022308076.1"/>
    </source>
</evidence>
<evidence type="ECO:0000313" key="3">
    <source>
        <dbReference type="Proteomes" id="UP000694844"/>
    </source>
</evidence>
<protein>
    <submittedName>
        <fullName evidence="4">Uncharacterized protein LOC111114081</fullName>
    </submittedName>
</protein>